<sequence length="371" mass="43363">MIKAILVDDEKLSLDLLTKQLQAFPEIEIVKAYSQPTNILEDIKQEKIDVAFLDIELTEGNGLDLAETILTIDASIYIVFVTAHAQHAVKAFEINSIDYLLKPVMHKRLKTTVDRLIEKIKKSRNYEAPKDKIPLYIQCFGEFNVFLNNEPLQFKTAKVKELFALLFTYMDTYVNRDYLIENLWPNQDSKKAKINLHTCLTYLRKMLNSLGYTNCIKFANQSYILSIPDIHSDLKIFNEAIYSFIKNDRKSISSAEEAISQYIGSYMQWNYYEWANDIAQEKLNMTMYLLESIIEYYYISNTDKALFYLDLQRKLNPFIDKNIQQTMNLFIKKGNRSEAINLFKNYKALLSAELNIEPDPSLIKLYQDLMK</sequence>
<dbReference type="Gene3D" id="3.40.50.2300">
    <property type="match status" value="1"/>
</dbReference>
<dbReference type="InterPro" id="IPR036388">
    <property type="entry name" value="WH-like_DNA-bd_sf"/>
</dbReference>
<evidence type="ECO:0000256" key="1">
    <source>
        <dbReference type="ARBA" id="ARBA00004496"/>
    </source>
</evidence>
<dbReference type="PANTHER" id="PTHR35807">
    <property type="entry name" value="TRANSCRIPTIONAL REGULATOR REDD-RELATED"/>
    <property type="match status" value="1"/>
</dbReference>
<evidence type="ECO:0000256" key="5">
    <source>
        <dbReference type="ARBA" id="ARBA00023163"/>
    </source>
</evidence>
<dbReference type="InterPro" id="IPR011006">
    <property type="entry name" value="CheY-like_superfamily"/>
</dbReference>
<comment type="caution">
    <text evidence="8">The sequence shown here is derived from an EMBL/GenBank/DDBJ whole genome shotgun (WGS) entry which is preliminary data.</text>
</comment>
<keyword evidence="6" id="KW-0597">Phosphoprotein</keyword>
<keyword evidence="4" id="KW-0238">DNA-binding</keyword>
<gene>
    <name evidence="8" type="ORF">H9655_18290</name>
</gene>
<feature type="modified residue" description="4-aspartylphosphate" evidence="6">
    <location>
        <position position="54"/>
    </location>
</feature>
<proteinExistence type="predicted"/>
<reference evidence="8 9" key="1">
    <citation type="submission" date="2020-08" db="EMBL/GenBank/DDBJ databases">
        <title>A Genomic Blueprint of the Chicken Gut Microbiome.</title>
        <authorList>
            <person name="Gilroy R."/>
            <person name="Ravi A."/>
            <person name="Getino M."/>
            <person name="Pursley I."/>
            <person name="Horton D.L."/>
            <person name="Alikhan N.-F."/>
            <person name="Baker D."/>
            <person name="Gharbi K."/>
            <person name="Hall N."/>
            <person name="Watson M."/>
            <person name="Adriaenssens E.M."/>
            <person name="Foster-Nyarko E."/>
            <person name="Jarju S."/>
            <person name="Secka A."/>
            <person name="Antonio M."/>
            <person name="Oren A."/>
            <person name="Chaudhuri R."/>
            <person name="La Ragione R.M."/>
            <person name="Hildebrand F."/>
            <person name="Pallen M.J."/>
        </authorList>
    </citation>
    <scope>NUCLEOTIDE SEQUENCE [LARGE SCALE GENOMIC DNA]</scope>
    <source>
        <strain evidence="8 9">Sa5YUA1</strain>
    </source>
</reference>
<dbReference type="Pfam" id="PF00072">
    <property type="entry name" value="Response_reg"/>
    <property type="match status" value="1"/>
</dbReference>
<protein>
    <submittedName>
        <fullName evidence="8">Response regulator</fullName>
    </submittedName>
</protein>
<comment type="subcellular location">
    <subcellularLocation>
        <location evidence="1">Cytoplasm</location>
    </subcellularLocation>
</comment>
<dbReference type="InterPro" id="IPR016032">
    <property type="entry name" value="Sig_transdc_resp-reg_C-effctor"/>
</dbReference>
<dbReference type="InterPro" id="IPR011990">
    <property type="entry name" value="TPR-like_helical_dom_sf"/>
</dbReference>
<keyword evidence="5" id="KW-0804">Transcription</keyword>
<dbReference type="PANTHER" id="PTHR35807:SF1">
    <property type="entry name" value="TRANSCRIPTIONAL REGULATOR REDD"/>
    <property type="match status" value="1"/>
</dbReference>
<dbReference type="SUPFAM" id="SSF52172">
    <property type="entry name" value="CheY-like"/>
    <property type="match status" value="1"/>
</dbReference>
<dbReference type="Pfam" id="PF03704">
    <property type="entry name" value="BTAD"/>
    <property type="match status" value="1"/>
</dbReference>
<keyword evidence="9" id="KW-1185">Reference proteome</keyword>
<dbReference type="Gene3D" id="1.25.40.10">
    <property type="entry name" value="Tetratricopeptide repeat domain"/>
    <property type="match status" value="1"/>
</dbReference>
<dbReference type="InterPro" id="IPR005158">
    <property type="entry name" value="BTAD"/>
</dbReference>
<dbReference type="PROSITE" id="PS50110">
    <property type="entry name" value="RESPONSE_REGULATORY"/>
    <property type="match status" value="1"/>
</dbReference>
<feature type="domain" description="Response regulatory" evidence="7">
    <location>
        <begin position="3"/>
        <end position="117"/>
    </location>
</feature>
<evidence type="ECO:0000256" key="6">
    <source>
        <dbReference type="PROSITE-ProRule" id="PRU00169"/>
    </source>
</evidence>
<evidence type="ECO:0000313" key="9">
    <source>
        <dbReference type="Proteomes" id="UP000657931"/>
    </source>
</evidence>
<dbReference type="SMART" id="SM00448">
    <property type="entry name" value="REC"/>
    <property type="match status" value="1"/>
</dbReference>
<dbReference type="Gene3D" id="1.10.10.10">
    <property type="entry name" value="Winged helix-like DNA-binding domain superfamily/Winged helix DNA-binding domain"/>
    <property type="match status" value="1"/>
</dbReference>
<evidence type="ECO:0000256" key="2">
    <source>
        <dbReference type="ARBA" id="ARBA00023012"/>
    </source>
</evidence>
<dbReference type="InterPro" id="IPR001789">
    <property type="entry name" value="Sig_transdc_resp-reg_receiver"/>
</dbReference>
<dbReference type="EMBL" id="JACSQT010000011">
    <property type="protein sequence ID" value="MBD7938990.1"/>
    <property type="molecule type" value="Genomic_DNA"/>
</dbReference>
<dbReference type="SUPFAM" id="SSF46894">
    <property type="entry name" value="C-terminal effector domain of the bipartite response regulators"/>
    <property type="match status" value="1"/>
</dbReference>
<evidence type="ECO:0000256" key="3">
    <source>
        <dbReference type="ARBA" id="ARBA00023015"/>
    </source>
</evidence>
<name>A0ABR8QTX4_9BACI</name>
<dbReference type="SUPFAM" id="SSF48452">
    <property type="entry name" value="TPR-like"/>
    <property type="match status" value="1"/>
</dbReference>
<keyword evidence="3" id="KW-0805">Transcription regulation</keyword>
<dbReference type="Proteomes" id="UP000657931">
    <property type="component" value="Unassembled WGS sequence"/>
</dbReference>
<dbReference type="InterPro" id="IPR051677">
    <property type="entry name" value="AfsR-DnrI-RedD_regulator"/>
</dbReference>
<evidence type="ECO:0000259" key="7">
    <source>
        <dbReference type="PROSITE" id="PS50110"/>
    </source>
</evidence>
<dbReference type="RefSeq" id="WP_191816694.1">
    <property type="nucleotide sequence ID" value="NZ_JACSQT010000011.1"/>
</dbReference>
<organism evidence="8 9">
    <name type="scientific">Cytobacillus stercorigallinarum</name>
    <dbReference type="NCBI Taxonomy" id="2762240"/>
    <lineage>
        <taxon>Bacteria</taxon>
        <taxon>Bacillati</taxon>
        <taxon>Bacillota</taxon>
        <taxon>Bacilli</taxon>
        <taxon>Bacillales</taxon>
        <taxon>Bacillaceae</taxon>
        <taxon>Cytobacillus</taxon>
    </lineage>
</organism>
<accession>A0ABR8QTX4</accession>
<evidence type="ECO:0000256" key="4">
    <source>
        <dbReference type="ARBA" id="ARBA00023125"/>
    </source>
</evidence>
<evidence type="ECO:0000313" key="8">
    <source>
        <dbReference type="EMBL" id="MBD7938990.1"/>
    </source>
</evidence>
<keyword evidence="2" id="KW-0902">Two-component regulatory system</keyword>